<feature type="region of interest" description="Disordered" evidence="1">
    <location>
        <begin position="245"/>
        <end position="285"/>
    </location>
</feature>
<feature type="non-terminal residue" evidence="3">
    <location>
        <position position="1"/>
    </location>
</feature>
<accession>A0A4S8KSZ1</accession>
<dbReference type="EMBL" id="ML180105">
    <property type="protein sequence ID" value="THU78946.1"/>
    <property type="molecule type" value="Genomic_DNA"/>
</dbReference>
<dbReference type="GO" id="GO:0003676">
    <property type="term" value="F:nucleic acid binding"/>
    <property type="evidence" value="ECO:0007669"/>
    <property type="project" value="InterPro"/>
</dbReference>
<feature type="domain" description="DDE-1" evidence="2">
    <location>
        <begin position="625"/>
        <end position="738"/>
    </location>
</feature>
<reference evidence="3 4" key="1">
    <citation type="journal article" date="2019" name="Nat. Ecol. Evol.">
        <title>Megaphylogeny resolves global patterns of mushroom evolution.</title>
        <authorList>
            <person name="Varga T."/>
            <person name="Krizsan K."/>
            <person name="Foldi C."/>
            <person name="Dima B."/>
            <person name="Sanchez-Garcia M."/>
            <person name="Sanchez-Ramirez S."/>
            <person name="Szollosi G.J."/>
            <person name="Szarkandi J.G."/>
            <person name="Papp V."/>
            <person name="Albert L."/>
            <person name="Andreopoulos W."/>
            <person name="Angelini C."/>
            <person name="Antonin V."/>
            <person name="Barry K.W."/>
            <person name="Bougher N.L."/>
            <person name="Buchanan P."/>
            <person name="Buyck B."/>
            <person name="Bense V."/>
            <person name="Catcheside P."/>
            <person name="Chovatia M."/>
            <person name="Cooper J."/>
            <person name="Damon W."/>
            <person name="Desjardin D."/>
            <person name="Finy P."/>
            <person name="Geml J."/>
            <person name="Haridas S."/>
            <person name="Hughes K."/>
            <person name="Justo A."/>
            <person name="Karasinski D."/>
            <person name="Kautmanova I."/>
            <person name="Kiss B."/>
            <person name="Kocsube S."/>
            <person name="Kotiranta H."/>
            <person name="LaButti K.M."/>
            <person name="Lechner B.E."/>
            <person name="Liimatainen K."/>
            <person name="Lipzen A."/>
            <person name="Lukacs Z."/>
            <person name="Mihaltcheva S."/>
            <person name="Morgado L.N."/>
            <person name="Niskanen T."/>
            <person name="Noordeloos M.E."/>
            <person name="Ohm R.A."/>
            <person name="Ortiz-Santana B."/>
            <person name="Ovrebo C."/>
            <person name="Racz N."/>
            <person name="Riley R."/>
            <person name="Savchenko A."/>
            <person name="Shiryaev A."/>
            <person name="Soop K."/>
            <person name="Spirin V."/>
            <person name="Szebenyi C."/>
            <person name="Tomsovsky M."/>
            <person name="Tulloss R.E."/>
            <person name="Uehling J."/>
            <person name="Grigoriev I.V."/>
            <person name="Vagvolgyi C."/>
            <person name="Papp T."/>
            <person name="Martin F.M."/>
            <person name="Miettinen O."/>
            <person name="Hibbett D.S."/>
            <person name="Nagy L.G."/>
        </authorList>
    </citation>
    <scope>NUCLEOTIDE SEQUENCE [LARGE SCALE GENOMIC DNA]</scope>
    <source>
        <strain evidence="3 4">CBS 962.96</strain>
    </source>
</reference>
<feature type="region of interest" description="Disordered" evidence="1">
    <location>
        <begin position="123"/>
        <end position="233"/>
    </location>
</feature>
<sequence>KPPKKPMKPSTGPSQRLISRINHFQDLLRSLPEEASLANESESTYHFSLSPEAIEERGAFGAVSHCLEVGLGQHIDGIIHLRQRGRTADGLVKMLKDGVKFMSEGDRKAFESAWLERLIQAATREGARHPKRKNPNSSVADTEKHVKKKSRTSNSAIVITDSDSDEEGTSTLPSATILTAPLPSTSKTIPSSNPVQPSSQARLTKPLPKLKQSTLSFTKDTRSEEEKAEERRQRMLDYEAKQAEHELKAAREKERKKEHERELARNRQRKHREKLRAESSDTDENSVNTALMQGARQVKELEKTGVEDGFSVAEVSRAEFKDWRKVRNGTKGGATQSRAVRTNWYHPFLWVVIHRAMVRALWSPQGAVKILQRENHDLFQHLHRGTVNRWKTPQKHEWSEKTLQNVRRHHAILGSGRSGALAKFPELTDEIKTTLLNLRKSGMIVNVPIARSIMLGIIRSRYPHVLTPHFQCTEQYVRDFFQSIMNWSPRTGTRASAHLPADAEDICERALMRIVYAMKWYNVPPKLVINGDQMGVYVLPNSSRTFDTRGQKQIDVVAKEEKRAFTLFVASTADGDFLPFQQVWGGRSSMSTPSSDADGMDEALEFGFDLTFARSDKNPTSHFSTMKTMKEWLKNIIHPYIQRVIQEDIDLEPDQMSILLIDAYPVHTSDEFRSFIFKEYPNIILIYVPQNCTGKFQPADIGLQRPIKHFLKQRLFQWMADMHQEKISAGASPEDITVSTSIPILRNASVRGLVEVYKYMNTFHGKSLIQKAWKNCVAKEYNLSVECLTSKRTQTDLNKYLKKDATLRDEIEARCGIVHGLEDSSTELIEADTDLGLNDIDDDDVPLSQVI</sequence>
<keyword evidence="4" id="KW-1185">Reference proteome</keyword>
<organism evidence="3 4">
    <name type="scientific">Dendrothele bispora (strain CBS 962.96)</name>
    <dbReference type="NCBI Taxonomy" id="1314807"/>
    <lineage>
        <taxon>Eukaryota</taxon>
        <taxon>Fungi</taxon>
        <taxon>Dikarya</taxon>
        <taxon>Basidiomycota</taxon>
        <taxon>Agaricomycotina</taxon>
        <taxon>Agaricomycetes</taxon>
        <taxon>Agaricomycetidae</taxon>
        <taxon>Agaricales</taxon>
        <taxon>Agaricales incertae sedis</taxon>
        <taxon>Dendrothele</taxon>
    </lineage>
</organism>
<dbReference type="Pfam" id="PF03184">
    <property type="entry name" value="DDE_1"/>
    <property type="match status" value="1"/>
</dbReference>
<dbReference type="Proteomes" id="UP000297245">
    <property type="component" value="Unassembled WGS sequence"/>
</dbReference>
<feature type="compositionally biased region" description="Basic and acidic residues" evidence="1">
    <location>
        <begin position="245"/>
        <end position="265"/>
    </location>
</feature>
<feature type="compositionally biased region" description="Basic and acidic residues" evidence="1">
    <location>
        <begin position="219"/>
        <end position="233"/>
    </location>
</feature>
<name>A0A4S8KSZ1_DENBC</name>
<dbReference type="AlphaFoldDB" id="A0A4S8KSZ1"/>
<evidence type="ECO:0000313" key="3">
    <source>
        <dbReference type="EMBL" id="THU78946.1"/>
    </source>
</evidence>
<feature type="non-terminal residue" evidence="3">
    <location>
        <position position="851"/>
    </location>
</feature>
<proteinExistence type="predicted"/>
<protein>
    <recommendedName>
        <fullName evidence="2">DDE-1 domain-containing protein</fullName>
    </recommendedName>
</protein>
<evidence type="ECO:0000313" key="4">
    <source>
        <dbReference type="Proteomes" id="UP000297245"/>
    </source>
</evidence>
<evidence type="ECO:0000256" key="1">
    <source>
        <dbReference type="SAM" id="MobiDB-lite"/>
    </source>
</evidence>
<evidence type="ECO:0000259" key="2">
    <source>
        <dbReference type="Pfam" id="PF03184"/>
    </source>
</evidence>
<gene>
    <name evidence="3" type="ORF">K435DRAFT_586887</name>
</gene>
<dbReference type="OrthoDB" id="3257623at2759"/>
<feature type="compositionally biased region" description="Polar residues" evidence="1">
    <location>
        <begin position="169"/>
        <end position="202"/>
    </location>
</feature>
<dbReference type="InterPro" id="IPR004875">
    <property type="entry name" value="DDE_SF_endonuclease_dom"/>
</dbReference>